<gene>
    <name evidence="2" type="ORF">FHR32_003211</name>
</gene>
<dbReference type="Proteomes" id="UP000534286">
    <property type="component" value="Unassembled WGS sequence"/>
</dbReference>
<dbReference type="EMBL" id="JACHJU010000001">
    <property type="protein sequence ID" value="MBB4938906.1"/>
    <property type="molecule type" value="Genomic_DNA"/>
</dbReference>
<feature type="chain" id="PRO_5031540933" description="DUF11 domain-containing protein" evidence="1">
    <location>
        <begin position="30"/>
        <end position="191"/>
    </location>
</feature>
<evidence type="ECO:0000313" key="2">
    <source>
        <dbReference type="EMBL" id="MBB4938906.1"/>
    </source>
</evidence>
<protein>
    <recommendedName>
        <fullName evidence="4">DUF11 domain-containing protein</fullName>
    </recommendedName>
</protein>
<evidence type="ECO:0000313" key="3">
    <source>
        <dbReference type="Proteomes" id="UP000534286"/>
    </source>
</evidence>
<name>A0A7W7RWW7_9ACTN</name>
<sequence>MRHPIYKIAALALVAPLAGTMMLASPASAASAKAPAAVAKKADNPYSTFTVKATASTKVRPGGKITYTIKATNAGPYSSDPGSYFVVAYVPKNVDISAKGGSYWGPKKAQCAAEERIVVCAVDKKLEKGGSVSFGFEFKVKKDAKGTLKTALGVLAYDVPTGADTLSRDELERLGVKSWFFGKQHSTRVAR</sequence>
<dbReference type="RefSeq" id="WP_184755013.1">
    <property type="nucleotide sequence ID" value="NZ_BAABEK010000055.1"/>
</dbReference>
<accession>A0A7W7RWW7</accession>
<organism evidence="2 3">
    <name type="scientific">Streptosporangium album</name>
    <dbReference type="NCBI Taxonomy" id="47479"/>
    <lineage>
        <taxon>Bacteria</taxon>
        <taxon>Bacillati</taxon>
        <taxon>Actinomycetota</taxon>
        <taxon>Actinomycetes</taxon>
        <taxon>Streptosporangiales</taxon>
        <taxon>Streptosporangiaceae</taxon>
        <taxon>Streptosporangium</taxon>
    </lineage>
</organism>
<evidence type="ECO:0008006" key="4">
    <source>
        <dbReference type="Google" id="ProtNLM"/>
    </source>
</evidence>
<reference evidence="2 3" key="1">
    <citation type="submission" date="2020-08" db="EMBL/GenBank/DDBJ databases">
        <title>Sequencing the genomes of 1000 actinobacteria strains.</title>
        <authorList>
            <person name="Klenk H.-P."/>
        </authorList>
    </citation>
    <scope>NUCLEOTIDE SEQUENCE [LARGE SCALE GENOMIC DNA]</scope>
    <source>
        <strain evidence="2 3">DSM 43023</strain>
    </source>
</reference>
<proteinExistence type="predicted"/>
<comment type="caution">
    <text evidence="2">The sequence shown here is derived from an EMBL/GenBank/DDBJ whole genome shotgun (WGS) entry which is preliminary data.</text>
</comment>
<keyword evidence="3" id="KW-1185">Reference proteome</keyword>
<feature type="signal peptide" evidence="1">
    <location>
        <begin position="1"/>
        <end position="29"/>
    </location>
</feature>
<dbReference type="AlphaFoldDB" id="A0A7W7RWW7"/>
<evidence type="ECO:0000256" key="1">
    <source>
        <dbReference type="SAM" id="SignalP"/>
    </source>
</evidence>
<keyword evidence="1" id="KW-0732">Signal</keyword>